<protein>
    <recommendedName>
        <fullName evidence="2">Topo IA-type catalytic domain-containing protein</fullName>
    </recommendedName>
</protein>
<sequence length="289" mass="31600">MPLQVREVRAGEHTQERPPPPFSTPQLVQDGLDVLDIRGPGARTRESRERRVMKLLRDLEAAGFITNPDSASEKLPAATASTIRAYLKSKFGPQFAAPRSRYVQQKQGVDHAHAILPTKFETTADDVRWKLQPAHAQLYAYICGRALASQGAVATEQQTDADFASLDGSLVICTKAVVVHPGFKVAQWCAPVEWLTEVEEEAAQESALAALLRSLEVGSTARVLDARIVEEWQVLQGPFQGKANAEDLSCPRCPSGELEYIGKAQDQFQRCSNYPACSYSLKVPAGAAK</sequence>
<dbReference type="GO" id="GO:0006265">
    <property type="term" value="P:DNA topological change"/>
    <property type="evidence" value="ECO:0007669"/>
    <property type="project" value="InterPro"/>
</dbReference>
<dbReference type="SUPFAM" id="SSF56712">
    <property type="entry name" value="Prokaryotic type I DNA topoisomerase"/>
    <property type="match status" value="1"/>
</dbReference>
<dbReference type="EMBL" id="JADXDR010000027">
    <property type="protein sequence ID" value="KAI7844493.1"/>
    <property type="molecule type" value="Genomic_DNA"/>
</dbReference>
<dbReference type="PANTHER" id="PTHR42785">
    <property type="entry name" value="DNA TOPOISOMERASE, TYPE IA, CORE"/>
    <property type="match status" value="1"/>
</dbReference>
<feature type="region of interest" description="Disordered" evidence="1">
    <location>
        <begin position="1"/>
        <end position="27"/>
    </location>
</feature>
<dbReference type="Pfam" id="PF01131">
    <property type="entry name" value="Topoisom_bac"/>
    <property type="match status" value="1"/>
</dbReference>
<organism evidence="3 4">
    <name type="scientific">Chlorella ohadii</name>
    <dbReference type="NCBI Taxonomy" id="2649997"/>
    <lineage>
        <taxon>Eukaryota</taxon>
        <taxon>Viridiplantae</taxon>
        <taxon>Chlorophyta</taxon>
        <taxon>core chlorophytes</taxon>
        <taxon>Trebouxiophyceae</taxon>
        <taxon>Chlorellales</taxon>
        <taxon>Chlorellaceae</taxon>
        <taxon>Chlorella clade</taxon>
        <taxon>Chlorella</taxon>
    </lineage>
</organism>
<dbReference type="AlphaFoldDB" id="A0AAD5DXQ7"/>
<dbReference type="PROSITE" id="PS52039">
    <property type="entry name" value="TOPO_IA_2"/>
    <property type="match status" value="1"/>
</dbReference>
<dbReference type="InterPro" id="IPR023405">
    <property type="entry name" value="Topo_IA_core_domain"/>
</dbReference>
<feature type="domain" description="Topo IA-type catalytic" evidence="2">
    <location>
        <begin position="1"/>
        <end position="289"/>
    </location>
</feature>
<evidence type="ECO:0000256" key="1">
    <source>
        <dbReference type="SAM" id="MobiDB-lite"/>
    </source>
</evidence>
<accession>A0AAD5DXQ7</accession>
<dbReference type="Gene3D" id="2.70.20.10">
    <property type="entry name" value="Topoisomerase I, domain 3"/>
    <property type="match status" value="1"/>
</dbReference>
<dbReference type="InterPro" id="IPR013825">
    <property type="entry name" value="Topo_IA_cen_sub2"/>
</dbReference>
<reference evidence="3" key="1">
    <citation type="submission" date="2020-11" db="EMBL/GenBank/DDBJ databases">
        <title>Chlorella ohadii genome sequencing and assembly.</title>
        <authorList>
            <person name="Murik O."/>
            <person name="Treves H."/>
            <person name="Kedem I."/>
            <person name="Shotland Y."/>
            <person name="Kaplan A."/>
        </authorList>
    </citation>
    <scope>NUCLEOTIDE SEQUENCE</scope>
    <source>
        <strain evidence="3">1</strain>
    </source>
</reference>
<dbReference type="InterPro" id="IPR013826">
    <property type="entry name" value="Topo_IA_cen_sub3"/>
</dbReference>
<dbReference type="PANTHER" id="PTHR42785:SF1">
    <property type="entry name" value="DNA TOPOISOMERASE"/>
    <property type="match status" value="1"/>
</dbReference>
<evidence type="ECO:0000259" key="2">
    <source>
        <dbReference type="PROSITE" id="PS52039"/>
    </source>
</evidence>
<dbReference type="InterPro" id="IPR013497">
    <property type="entry name" value="Topo_IA_cen"/>
</dbReference>
<gene>
    <name evidence="3" type="ORF">COHA_001852</name>
</gene>
<evidence type="ECO:0000313" key="3">
    <source>
        <dbReference type="EMBL" id="KAI7844493.1"/>
    </source>
</evidence>
<evidence type="ECO:0000313" key="4">
    <source>
        <dbReference type="Proteomes" id="UP001205105"/>
    </source>
</evidence>
<dbReference type="GO" id="GO:0003677">
    <property type="term" value="F:DNA binding"/>
    <property type="evidence" value="ECO:0007669"/>
    <property type="project" value="InterPro"/>
</dbReference>
<dbReference type="Proteomes" id="UP001205105">
    <property type="component" value="Unassembled WGS sequence"/>
</dbReference>
<dbReference type="Gene3D" id="1.10.290.10">
    <property type="entry name" value="Topoisomerase I, domain 4"/>
    <property type="match status" value="1"/>
</dbReference>
<comment type="caution">
    <text evidence="3">The sequence shown here is derived from an EMBL/GenBank/DDBJ whole genome shotgun (WGS) entry which is preliminary data.</text>
</comment>
<name>A0AAD5DXQ7_9CHLO</name>
<feature type="compositionally biased region" description="Basic and acidic residues" evidence="1">
    <location>
        <begin position="1"/>
        <end position="16"/>
    </location>
</feature>
<dbReference type="GO" id="GO:0003917">
    <property type="term" value="F:DNA topoisomerase type I (single strand cut, ATP-independent) activity"/>
    <property type="evidence" value="ECO:0007669"/>
    <property type="project" value="InterPro"/>
</dbReference>
<keyword evidence="4" id="KW-1185">Reference proteome</keyword>
<proteinExistence type="predicted"/>
<dbReference type="InterPro" id="IPR000380">
    <property type="entry name" value="Topo_IA"/>
</dbReference>